<proteinExistence type="predicted"/>
<dbReference type="PATRIC" id="fig|1263870.3.peg.1151"/>
<dbReference type="EMBL" id="ANOH01000088">
    <property type="protein sequence ID" value="EMI57516.1"/>
    <property type="molecule type" value="Genomic_DNA"/>
</dbReference>
<name>M5UI42_9BACT</name>
<dbReference type="OrthoDB" id="277317at2"/>
<organism evidence="1 2">
    <name type="scientific">Rhodopirellula sallentina SM41</name>
    <dbReference type="NCBI Taxonomy" id="1263870"/>
    <lineage>
        <taxon>Bacteria</taxon>
        <taxon>Pseudomonadati</taxon>
        <taxon>Planctomycetota</taxon>
        <taxon>Planctomycetia</taxon>
        <taxon>Pirellulales</taxon>
        <taxon>Pirellulaceae</taxon>
        <taxon>Rhodopirellula</taxon>
    </lineage>
</organism>
<dbReference type="RefSeq" id="WP_008675146.1">
    <property type="nucleotide sequence ID" value="NZ_ANOH01000088.1"/>
</dbReference>
<evidence type="ECO:0000313" key="2">
    <source>
        <dbReference type="Proteomes" id="UP000011885"/>
    </source>
</evidence>
<gene>
    <name evidence="1" type="ORF">RSSM_01060</name>
</gene>
<reference evidence="1 2" key="1">
    <citation type="journal article" date="2013" name="Mar. Genomics">
        <title>Expression of sulfatases in Rhodopirellula baltica and the diversity of sulfatases in the genus Rhodopirellula.</title>
        <authorList>
            <person name="Wegner C.E."/>
            <person name="Richter-Heitmann T."/>
            <person name="Klindworth A."/>
            <person name="Klockow C."/>
            <person name="Richter M."/>
            <person name="Achstetter T."/>
            <person name="Glockner F.O."/>
            <person name="Harder J."/>
        </authorList>
    </citation>
    <scope>NUCLEOTIDE SEQUENCE [LARGE SCALE GENOMIC DNA]</scope>
    <source>
        <strain evidence="1 2">SM41</strain>
    </source>
</reference>
<accession>M5UI42</accession>
<comment type="caution">
    <text evidence="1">The sequence shown here is derived from an EMBL/GenBank/DDBJ whole genome shotgun (WGS) entry which is preliminary data.</text>
</comment>
<dbReference type="AlphaFoldDB" id="M5UI42"/>
<keyword evidence="2" id="KW-1185">Reference proteome</keyword>
<sequence length="288" mass="32532">MSESLVVATDASESVDALNDVIIRTLATFDEPATLVTLRKKLPVPYQCEEEILRQTLEELTRRNLVHRFSPYRGKADRYWGRSPKEYAEWLLTTQTVGRFATKNELVKQFKARLKELSNKEIGDLVQQLARSGKLHSGRFLGSRSMRYSATPVDAQALLDNAIDQIARRFSTSPADVRSLLVEDDQPQLEETSASPESASHESLIMDAISEMRPGGGGGTIVPIAELRRYLNFKIDRDMFDETLRTLERSGRIDFTVHPDPMSLGDDDRQDRLLGEGGTVYDMLVVRR</sequence>
<protein>
    <submittedName>
        <fullName evidence="1">Uncharacterized protein</fullName>
    </submittedName>
</protein>
<evidence type="ECO:0000313" key="1">
    <source>
        <dbReference type="EMBL" id="EMI57516.1"/>
    </source>
</evidence>
<dbReference type="Proteomes" id="UP000011885">
    <property type="component" value="Unassembled WGS sequence"/>
</dbReference>